<feature type="compositionally biased region" description="Polar residues" evidence="8">
    <location>
        <begin position="1"/>
        <end position="12"/>
    </location>
</feature>
<evidence type="ECO:0000256" key="5">
    <source>
        <dbReference type="ARBA" id="ARBA00023136"/>
    </source>
</evidence>
<dbReference type="HAMAP" id="MF_00631">
    <property type="entry name" value="CrgA"/>
    <property type="match status" value="1"/>
</dbReference>
<feature type="transmembrane region" description="Helical" evidence="7">
    <location>
        <begin position="50"/>
        <end position="72"/>
    </location>
</feature>
<evidence type="ECO:0000256" key="4">
    <source>
        <dbReference type="ARBA" id="ARBA00022989"/>
    </source>
</evidence>
<dbReference type="Pfam" id="PF06781">
    <property type="entry name" value="CrgA"/>
    <property type="match status" value="1"/>
</dbReference>
<keyword evidence="3 7" id="KW-0812">Transmembrane</keyword>
<comment type="similarity">
    <text evidence="7">Belongs to the CrgA family.</text>
</comment>
<feature type="compositionally biased region" description="Basic residues" evidence="8">
    <location>
        <begin position="29"/>
        <end position="41"/>
    </location>
</feature>
<feature type="transmembrane region" description="Helical" evidence="7">
    <location>
        <begin position="84"/>
        <end position="103"/>
    </location>
</feature>
<evidence type="ECO:0000256" key="7">
    <source>
        <dbReference type="HAMAP-Rule" id="MF_00631"/>
    </source>
</evidence>
<dbReference type="RefSeq" id="WP_307958147.1">
    <property type="nucleotide sequence ID" value="NZ_CP163302.1"/>
</dbReference>
<proteinExistence type="inferred from homology"/>
<comment type="function">
    <text evidence="7">Involved in cell division.</text>
</comment>
<dbReference type="KEGG" id="spue:AB5L97_00655"/>
<keyword evidence="4 7" id="KW-1133">Transmembrane helix</keyword>
<evidence type="ECO:0000256" key="8">
    <source>
        <dbReference type="SAM" id="MobiDB-lite"/>
    </source>
</evidence>
<name>A0AB39L372_9MICC</name>
<feature type="region of interest" description="Disordered" evidence="8">
    <location>
        <begin position="1"/>
        <end position="44"/>
    </location>
</feature>
<keyword evidence="2 7" id="KW-0132">Cell division</keyword>
<feature type="compositionally biased region" description="Basic and acidic residues" evidence="8">
    <location>
        <begin position="18"/>
        <end position="28"/>
    </location>
</feature>
<evidence type="ECO:0000256" key="1">
    <source>
        <dbReference type="ARBA" id="ARBA00022475"/>
    </source>
</evidence>
<evidence type="ECO:0000313" key="9">
    <source>
        <dbReference type="EMBL" id="XDP45571.1"/>
    </source>
</evidence>
<dbReference type="EMBL" id="CP163302">
    <property type="protein sequence ID" value="XDP45571.1"/>
    <property type="molecule type" value="Genomic_DNA"/>
</dbReference>
<dbReference type="AlphaFoldDB" id="A0AB39L372"/>
<comment type="subcellular location">
    <subcellularLocation>
        <location evidence="7">Cell membrane</location>
        <topology evidence="7">Multi-pass membrane protein</topology>
    </subcellularLocation>
</comment>
<dbReference type="GO" id="GO:0051301">
    <property type="term" value="P:cell division"/>
    <property type="evidence" value="ECO:0007669"/>
    <property type="project" value="UniProtKB-UniRule"/>
</dbReference>
<evidence type="ECO:0000256" key="6">
    <source>
        <dbReference type="ARBA" id="ARBA00023306"/>
    </source>
</evidence>
<accession>A0AB39L372</accession>
<dbReference type="GO" id="GO:0005886">
    <property type="term" value="C:plasma membrane"/>
    <property type="evidence" value="ECO:0007669"/>
    <property type="project" value="UniProtKB-SubCell"/>
</dbReference>
<dbReference type="InterPro" id="IPR009619">
    <property type="entry name" value="CrgA"/>
</dbReference>
<keyword evidence="1 7" id="KW-1003">Cell membrane</keyword>
<gene>
    <name evidence="7" type="primary">crgA</name>
    <name evidence="9" type="ORF">AB5L97_00655</name>
</gene>
<organism evidence="9">
    <name type="scientific">Sinomonas puerhi</name>
    <dbReference type="NCBI Taxonomy" id="3238584"/>
    <lineage>
        <taxon>Bacteria</taxon>
        <taxon>Bacillati</taxon>
        <taxon>Actinomycetota</taxon>
        <taxon>Actinomycetes</taxon>
        <taxon>Micrococcales</taxon>
        <taxon>Micrococcaceae</taxon>
        <taxon>Sinomonas</taxon>
    </lineage>
</organism>
<keyword evidence="5 7" id="KW-0472">Membrane</keyword>
<sequence>MPESTGKPQQKAAQRKSAPKDAAREAARRAAKKAKRQRRAARAQGPTPEWYKYVMFGLMVVGLLWIITFYVTQGLFPFPQLGNWNIMIGFAIAITGFLMTLGWRGK</sequence>
<evidence type="ECO:0000256" key="2">
    <source>
        <dbReference type="ARBA" id="ARBA00022618"/>
    </source>
</evidence>
<reference evidence="9" key="1">
    <citation type="submission" date="2024-07" db="EMBL/GenBank/DDBJ databases">
        <authorList>
            <person name="fu j."/>
        </authorList>
    </citation>
    <scope>NUCLEOTIDE SEQUENCE</scope>
    <source>
        <strain evidence="9">P10A9</strain>
    </source>
</reference>
<protein>
    <recommendedName>
        <fullName evidence="7">Cell division protein CrgA</fullName>
    </recommendedName>
</protein>
<keyword evidence="6 7" id="KW-0131">Cell cycle</keyword>
<evidence type="ECO:0000256" key="3">
    <source>
        <dbReference type="ARBA" id="ARBA00022692"/>
    </source>
</evidence>